<dbReference type="EMBL" id="CWGI01000001">
    <property type="protein sequence ID" value="CRX37216.1"/>
    <property type="molecule type" value="Genomic_DNA"/>
</dbReference>
<dbReference type="AlphaFoldDB" id="A0A0G7ZND9"/>
<comment type="function">
    <text evidence="6">Responsible for synthesis of pseudouridine from uracil.</text>
</comment>
<organism evidence="8 9">
    <name type="scientific">Candidatus Hepatoplasma crinochetorum</name>
    <dbReference type="NCBI Taxonomy" id="295596"/>
    <lineage>
        <taxon>Bacteria</taxon>
        <taxon>Bacillati</taxon>
        <taxon>Mycoplasmatota</taxon>
        <taxon>Mollicutes</taxon>
        <taxon>Candidatus Hepatoplasmataceae</taxon>
        <taxon>Candidatus Hepatoplasma</taxon>
    </lineage>
</organism>
<dbReference type="SUPFAM" id="SSF55120">
    <property type="entry name" value="Pseudouridine synthase"/>
    <property type="match status" value="1"/>
</dbReference>
<evidence type="ECO:0000313" key="9">
    <source>
        <dbReference type="Proteomes" id="UP000242141"/>
    </source>
</evidence>
<dbReference type="SMART" id="SM00363">
    <property type="entry name" value="S4"/>
    <property type="match status" value="1"/>
</dbReference>
<evidence type="ECO:0000256" key="6">
    <source>
        <dbReference type="RuleBase" id="RU362028"/>
    </source>
</evidence>
<dbReference type="PROSITE" id="PS50889">
    <property type="entry name" value="S4"/>
    <property type="match status" value="1"/>
</dbReference>
<sequence length="310" mass="36477">MEFTFTNLKPIRIDKYLVDLLQNELTRSQINNLIENNVVFVNEKLITKSGYIIKGSGEIKIDDIFLNNKNQEKLNKWNNPKLIDIIFETDDYIVINKPSNLSVYPGSKNNDHTLVNILISIRKYLSNIDTKRPGIVHRIDKNTSGVLVIAKNNKFSIYLQKQFQERKVYKEYLAITKGNLPAKKGIIDAPIGRDANNRKLMTVTNKNSKYAITEYEVIERFLNHDYLKLIIKTGRTHQIRVHMRFLNTPILNDFDYDKKIKKNNNYGQFLHSYKICFYDYQNEQKCFKAKLPSYFKKQLNILKRKKNGEN</sequence>
<dbReference type="InterPro" id="IPR036986">
    <property type="entry name" value="S4_RNA-bd_sf"/>
</dbReference>
<dbReference type="InterPro" id="IPR006145">
    <property type="entry name" value="PsdUridine_synth_RsuA/RluA"/>
</dbReference>
<dbReference type="Proteomes" id="UP000242141">
    <property type="component" value="Unassembled WGS sequence"/>
</dbReference>
<dbReference type="GO" id="GO:0120159">
    <property type="term" value="F:rRNA pseudouridine synthase activity"/>
    <property type="evidence" value="ECO:0007669"/>
    <property type="project" value="UniProtKB-ARBA"/>
</dbReference>
<keyword evidence="9" id="KW-1185">Reference proteome</keyword>
<comment type="catalytic activity">
    <reaction evidence="1 6">
        <text>a uridine in RNA = a pseudouridine in RNA</text>
        <dbReference type="Rhea" id="RHEA:48348"/>
        <dbReference type="Rhea" id="RHEA-COMP:12068"/>
        <dbReference type="Rhea" id="RHEA-COMP:12069"/>
        <dbReference type="ChEBI" id="CHEBI:65314"/>
        <dbReference type="ChEBI" id="CHEBI:65315"/>
    </reaction>
</comment>
<evidence type="ECO:0000256" key="4">
    <source>
        <dbReference type="PIRSR" id="PIRSR606225-1"/>
    </source>
</evidence>
<dbReference type="PROSITE" id="PS01129">
    <property type="entry name" value="PSI_RLU"/>
    <property type="match status" value="1"/>
</dbReference>
<evidence type="ECO:0000256" key="2">
    <source>
        <dbReference type="ARBA" id="ARBA00010876"/>
    </source>
</evidence>
<dbReference type="CDD" id="cd00165">
    <property type="entry name" value="S4"/>
    <property type="match status" value="1"/>
</dbReference>
<dbReference type="PANTHER" id="PTHR21600:SF44">
    <property type="entry name" value="RIBOSOMAL LARGE SUBUNIT PSEUDOURIDINE SYNTHASE D"/>
    <property type="match status" value="1"/>
</dbReference>
<dbReference type="InterPro" id="IPR006224">
    <property type="entry name" value="PsdUridine_synth_RluA-like_CS"/>
</dbReference>
<feature type="domain" description="RNA-binding S4" evidence="7">
    <location>
        <begin position="11"/>
        <end position="70"/>
    </location>
</feature>
<name>A0A0G7ZND9_9MOLU</name>
<evidence type="ECO:0000256" key="5">
    <source>
        <dbReference type="PROSITE-ProRule" id="PRU00182"/>
    </source>
</evidence>
<dbReference type="EC" id="5.4.99.-" evidence="6"/>
<dbReference type="CDD" id="cd02869">
    <property type="entry name" value="PseudoU_synth_RluA_like"/>
    <property type="match status" value="1"/>
</dbReference>
<dbReference type="SUPFAM" id="SSF55174">
    <property type="entry name" value="Alpha-L RNA-binding motif"/>
    <property type="match status" value="1"/>
</dbReference>
<protein>
    <recommendedName>
        <fullName evidence="6">Pseudouridine synthase</fullName>
        <ecNumber evidence="6">5.4.99.-</ecNumber>
    </recommendedName>
</protein>
<dbReference type="NCBIfam" id="TIGR00005">
    <property type="entry name" value="rluA_subfam"/>
    <property type="match status" value="1"/>
</dbReference>
<evidence type="ECO:0000313" key="8">
    <source>
        <dbReference type="EMBL" id="CRX37216.1"/>
    </source>
</evidence>
<evidence type="ECO:0000256" key="1">
    <source>
        <dbReference type="ARBA" id="ARBA00000073"/>
    </source>
</evidence>
<dbReference type="Gene3D" id="3.30.2350.10">
    <property type="entry name" value="Pseudouridine synthase"/>
    <property type="match status" value="1"/>
</dbReference>
<feature type="active site" evidence="4">
    <location>
        <position position="140"/>
    </location>
</feature>
<dbReference type="Pfam" id="PF00849">
    <property type="entry name" value="PseudoU_synth_2"/>
    <property type="match status" value="1"/>
</dbReference>
<dbReference type="InterPro" id="IPR002942">
    <property type="entry name" value="S4_RNA-bd"/>
</dbReference>
<comment type="similarity">
    <text evidence="2 6">Belongs to the pseudouridine synthase RluA family.</text>
</comment>
<dbReference type="InterPro" id="IPR006225">
    <property type="entry name" value="PsdUridine_synth_RluC/D"/>
</dbReference>
<dbReference type="GO" id="GO:0000455">
    <property type="term" value="P:enzyme-directed rRNA pseudouridine synthesis"/>
    <property type="evidence" value="ECO:0007669"/>
    <property type="project" value="TreeGrafter"/>
</dbReference>
<proteinExistence type="inferred from homology"/>
<reference evidence="9" key="1">
    <citation type="submission" date="2015-05" db="EMBL/GenBank/DDBJ databases">
        <authorList>
            <person name="Collingro A."/>
        </authorList>
    </citation>
    <scope>NUCLEOTIDE SEQUENCE [LARGE SCALE GENOMIC DNA]</scope>
    <source>
        <strain evidence="9">Ps</strain>
    </source>
</reference>
<accession>A0A0G7ZND9</accession>
<evidence type="ECO:0000259" key="7">
    <source>
        <dbReference type="SMART" id="SM00363"/>
    </source>
</evidence>
<dbReference type="InterPro" id="IPR020103">
    <property type="entry name" value="PsdUridine_synth_cat_dom_sf"/>
</dbReference>
<keyword evidence="3 6" id="KW-0413">Isomerase</keyword>
<evidence type="ECO:0000256" key="3">
    <source>
        <dbReference type="ARBA" id="ARBA00023235"/>
    </source>
</evidence>
<dbReference type="PANTHER" id="PTHR21600">
    <property type="entry name" value="MITOCHONDRIAL RNA PSEUDOURIDINE SYNTHASE"/>
    <property type="match status" value="1"/>
</dbReference>
<dbReference type="GO" id="GO:0003723">
    <property type="term" value="F:RNA binding"/>
    <property type="evidence" value="ECO:0007669"/>
    <property type="project" value="UniProtKB-KW"/>
</dbReference>
<gene>
    <name evidence="8" type="ORF">HEPPS_04430</name>
</gene>
<dbReference type="InterPro" id="IPR050188">
    <property type="entry name" value="RluA_PseudoU_synthase"/>
</dbReference>
<keyword evidence="5" id="KW-0694">RNA-binding</keyword>
<dbReference type="Gene3D" id="3.10.290.10">
    <property type="entry name" value="RNA-binding S4 domain"/>
    <property type="match status" value="1"/>
</dbReference>